<dbReference type="Proteomes" id="UP000037136">
    <property type="component" value="Unassembled WGS sequence"/>
</dbReference>
<name>A0A2A9P415_OPHUN</name>
<feature type="compositionally biased region" description="Polar residues" evidence="1">
    <location>
        <begin position="131"/>
        <end position="141"/>
    </location>
</feature>
<feature type="compositionally biased region" description="Low complexity" evidence="1">
    <location>
        <begin position="63"/>
        <end position="75"/>
    </location>
</feature>
<accession>A0A2A9P415</accession>
<reference evidence="2 3" key="1">
    <citation type="journal article" date="2015" name="BMC Genomics">
        <title>Gene expression during zombie ant biting behavior reflects the complexity underlying fungal parasitic behavioral manipulation.</title>
        <authorList>
            <person name="de Bekker C."/>
            <person name="Ohm R.A."/>
            <person name="Loreto R.G."/>
            <person name="Sebastian A."/>
            <person name="Albert I."/>
            <person name="Merrow M."/>
            <person name="Brachmann A."/>
            <person name="Hughes D.P."/>
        </authorList>
    </citation>
    <scope>NUCLEOTIDE SEQUENCE [LARGE SCALE GENOMIC DNA]</scope>
    <source>
        <strain evidence="2 3">SC16a</strain>
    </source>
</reference>
<keyword evidence="3" id="KW-1185">Reference proteome</keyword>
<evidence type="ECO:0000313" key="2">
    <source>
        <dbReference type="EMBL" id="PFH56169.1"/>
    </source>
</evidence>
<proteinExistence type="predicted"/>
<evidence type="ECO:0000256" key="1">
    <source>
        <dbReference type="SAM" id="MobiDB-lite"/>
    </source>
</evidence>
<feature type="compositionally biased region" description="Polar residues" evidence="1">
    <location>
        <begin position="232"/>
        <end position="246"/>
    </location>
</feature>
<reference evidence="2 3" key="2">
    <citation type="journal article" date="2017" name="Sci. Rep.">
        <title>Ant-infecting Ophiocordyceps genomes reveal a high diversity of potential behavioral manipulation genes and a possible major role for enterotoxins.</title>
        <authorList>
            <person name="de Bekker C."/>
            <person name="Ohm R.A."/>
            <person name="Evans H.C."/>
            <person name="Brachmann A."/>
            <person name="Hughes D.P."/>
        </authorList>
    </citation>
    <scope>NUCLEOTIDE SEQUENCE [LARGE SCALE GENOMIC DNA]</scope>
    <source>
        <strain evidence="2 3">SC16a</strain>
    </source>
</reference>
<gene>
    <name evidence="2" type="ORF">XA68_16957</name>
</gene>
<feature type="region of interest" description="Disordered" evidence="1">
    <location>
        <begin position="219"/>
        <end position="246"/>
    </location>
</feature>
<dbReference type="AlphaFoldDB" id="A0A2A9P415"/>
<feature type="region of interest" description="Disordered" evidence="1">
    <location>
        <begin position="63"/>
        <end position="146"/>
    </location>
</feature>
<dbReference type="OrthoDB" id="4492972at2759"/>
<protein>
    <submittedName>
        <fullName evidence="2">Uncharacterized protein</fullName>
    </submittedName>
</protein>
<sequence>MALINPVQTLFVPFLFVAMIPLAVFAGITTTLAFSVLGFRVIAVYLDIALSLMPQCFSSSESPPVVTASSSSPSSLGANHQQSRHRSLSPATSSSTHSVDNSPTTPTQQHLLHLHLHQAQSVPRRHRRRPSSLTSVVSAGSITPGGGMAMGLMPSVGPDRDFEGVGGWRDDRGGNDDTWTTINSRFELPDRVYARNHHRSPSGGAVTPGDTGVLMMKARARSPAPAEARITPSPNSSRARTPSASRMSVMNMGASDGYFSLTMSPTASKKPSMMM</sequence>
<organism evidence="2 3">
    <name type="scientific">Ophiocordyceps unilateralis</name>
    <name type="common">Zombie-ant fungus</name>
    <name type="synonym">Torrubia unilateralis</name>
    <dbReference type="NCBI Taxonomy" id="268505"/>
    <lineage>
        <taxon>Eukaryota</taxon>
        <taxon>Fungi</taxon>
        <taxon>Dikarya</taxon>
        <taxon>Ascomycota</taxon>
        <taxon>Pezizomycotina</taxon>
        <taxon>Sordariomycetes</taxon>
        <taxon>Hypocreomycetidae</taxon>
        <taxon>Hypocreales</taxon>
        <taxon>Ophiocordycipitaceae</taxon>
        <taxon>Ophiocordyceps</taxon>
    </lineage>
</organism>
<feature type="compositionally biased region" description="Low complexity" evidence="1">
    <location>
        <begin position="88"/>
        <end position="98"/>
    </location>
</feature>
<comment type="caution">
    <text evidence="2">The sequence shown here is derived from an EMBL/GenBank/DDBJ whole genome shotgun (WGS) entry which is preliminary data.</text>
</comment>
<evidence type="ECO:0000313" key="3">
    <source>
        <dbReference type="Proteomes" id="UP000037136"/>
    </source>
</evidence>
<dbReference type="EMBL" id="LAZP02000643">
    <property type="protein sequence ID" value="PFH56169.1"/>
    <property type="molecule type" value="Genomic_DNA"/>
</dbReference>